<evidence type="ECO:0000256" key="1">
    <source>
        <dbReference type="ARBA" id="ARBA00022737"/>
    </source>
</evidence>
<dbReference type="SMART" id="SM00028">
    <property type="entry name" value="TPR"/>
    <property type="match status" value="3"/>
</dbReference>
<evidence type="ECO:0000313" key="5">
    <source>
        <dbReference type="Proteomes" id="UP000729701"/>
    </source>
</evidence>
<comment type="caution">
    <text evidence="4">The sequence shown here is derived from an EMBL/GenBank/DDBJ whole genome shotgun (WGS) entry which is preliminary data.</text>
</comment>
<dbReference type="Proteomes" id="UP000729701">
    <property type="component" value="Unassembled WGS sequence"/>
</dbReference>
<feature type="transmembrane region" description="Helical" evidence="3">
    <location>
        <begin position="54"/>
        <end position="75"/>
    </location>
</feature>
<accession>A0A951URP0</accession>
<dbReference type="InterPro" id="IPR011990">
    <property type="entry name" value="TPR-like_helical_dom_sf"/>
</dbReference>
<dbReference type="Pfam" id="PF13414">
    <property type="entry name" value="TPR_11"/>
    <property type="match status" value="1"/>
</dbReference>
<dbReference type="SUPFAM" id="SSF48452">
    <property type="entry name" value="TPR-like"/>
    <property type="match status" value="1"/>
</dbReference>
<proteinExistence type="predicted"/>
<dbReference type="PANTHER" id="PTHR44858">
    <property type="entry name" value="TETRATRICOPEPTIDE REPEAT PROTEIN 6"/>
    <property type="match status" value="1"/>
</dbReference>
<dbReference type="InterPro" id="IPR050498">
    <property type="entry name" value="Ycf3"/>
</dbReference>
<keyword evidence="3" id="KW-0812">Transmembrane</keyword>
<evidence type="ECO:0000313" key="4">
    <source>
        <dbReference type="EMBL" id="MBW4667738.1"/>
    </source>
</evidence>
<dbReference type="InterPro" id="IPR019734">
    <property type="entry name" value="TPR_rpt"/>
</dbReference>
<dbReference type="GO" id="GO:0046813">
    <property type="term" value="P:receptor-mediated virion attachment to host cell"/>
    <property type="evidence" value="ECO:0007669"/>
    <property type="project" value="TreeGrafter"/>
</dbReference>
<protein>
    <submittedName>
        <fullName evidence="4">Tetratricopeptide repeat protein</fullName>
    </submittedName>
</protein>
<evidence type="ECO:0000256" key="3">
    <source>
        <dbReference type="SAM" id="Phobius"/>
    </source>
</evidence>
<dbReference type="AlphaFoldDB" id="A0A951URP0"/>
<dbReference type="GO" id="GO:0009279">
    <property type="term" value="C:cell outer membrane"/>
    <property type="evidence" value="ECO:0007669"/>
    <property type="project" value="TreeGrafter"/>
</dbReference>
<dbReference type="Gene3D" id="1.25.40.10">
    <property type="entry name" value="Tetratricopeptide repeat domain"/>
    <property type="match status" value="1"/>
</dbReference>
<evidence type="ECO:0000256" key="2">
    <source>
        <dbReference type="ARBA" id="ARBA00022803"/>
    </source>
</evidence>
<name>A0A951URP0_9CYAN</name>
<organism evidence="4 5">
    <name type="scientific">Cyanomargarita calcarea GSE-NOS-MK-12-04C</name>
    <dbReference type="NCBI Taxonomy" id="2839659"/>
    <lineage>
        <taxon>Bacteria</taxon>
        <taxon>Bacillati</taxon>
        <taxon>Cyanobacteriota</taxon>
        <taxon>Cyanophyceae</taxon>
        <taxon>Nostocales</taxon>
        <taxon>Cyanomargaritaceae</taxon>
        <taxon>Cyanomargarita</taxon>
    </lineage>
</organism>
<sequence length="224" mass="24871">MNQKILATAPLLILTGLAGTGIFLPAQATLVGSPLLKKDVKPFEYSSRSSGHDLAIALFVIGAILAFGATMSAVYKAFNLGKDSSRTADLKHEVKENKPTTSIEIAPAVYVEQAYKFLHQGDVKKAIAEFNHGIRIHSDNAYLYTERANFRRKNLGDNQGALEDYTQAIHLHPDNALLYLWRSQLYYQIGDNLKAMADHNTAMRLAPEDTMYHFFKANANSAKR</sequence>
<dbReference type="PANTHER" id="PTHR44858:SF1">
    <property type="entry name" value="UDP-N-ACETYLGLUCOSAMINE--PEPTIDE N-ACETYLGLUCOSAMINYLTRANSFERASE SPINDLY-RELATED"/>
    <property type="match status" value="1"/>
</dbReference>
<keyword evidence="3" id="KW-0472">Membrane</keyword>
<reference evidence="4" key="1">
    <citation type="submission" date="2021-05" db="EMBL/GenBank/DDBJ databases">
        <authorList>
            <person name="Pietrasiak N."/>
            <person name="Ward R."/>
            <person name="Stajich J.E."/>
            <person name="Kurbessoian T."/>
        </authorList>
    </citation>
    <scope>NUCLEOTIDE SEQUENCE</scope>
    <source>
        <strain evidence="4">GSE-NOS-MK-12-04C</strain>
    </source>
</reference>
<dbReference type="EMBL" id="JAHHGZ010000009">
    <property type="protein sequence ID" value="MBW4667738.1"/>
    <property type="molecule type" value="Genomic_DNA"/>
</dbReference>
<gene>
    <name evidence="4" type="ORF">KME60_09935</name>
</gene>
<keyword evidence="3" id="KW-1133">Transmembrane helix</keyword>
<keyword evidence="1" id="KW-0677">Repeat</keyword>
<reference evidence="4" key="2">
    <citation type="journal article" date="2022" name="Microbiol. Resour. Announc.">
        <title>Metagenome Sequencing to Explore Phylogenomics of Terrestrial Cyanobacteria.</title>
        <authorList>
            <person name="Ward R.D."/>
            <person name="Stajich J.E."/>
            <person name="Johansen J.R."/>
            <person name="Huntemann M."/>
            <person name="Clum A."/>
            <person name="Foster B."/>
            <person name="Foster B."/>
            <person name="Roux S."/>
            <person name="Palaniappan K."/>
            <person name="Varghese N."/>
            <person name="Mukherjee S."/>
            <person name="Reddy T.B.K."/>
            <person name="Daum C."/>
            <person name="Copeland A."/>
            <person name="Chen I.A."/>
            <person name="Ivanova N.N."/>
            <person name="Kyrpides N.C."/>
            <person name="Shapiro N."/>
            <person name="Eloe-Fadrosh E.A."/>
            <person name="Pietrasiak N."/>
        </authorList>
    </citation>
    <scope>NUCLEOTIDE SEQUENCE</scope>
    <source>
        <strain evidence="4">GSE-NOS-MK-12-04C</strain>
    </source>
</reference>
<keyword evidence="2" id="KW-0802">TPR repeat</keyword>